<evidence type="ECO:0000256" key="1">
    <source>
        <dbReference type="SAM" id="MobiDB-lite"/>
    </source>
</evidence>
<feature type="region of interest" description="Disordered" evidence="1">
    <location>
        <begin position="257"/>
        <end position="421"/>
    </location>
</feature>
<feature type="region of interest" description="Disordered" evidence="1">
    <location>
        <begin position="32"/>
        <end position="58"/>
    </location>
</feature>
<dbReference type="RefSeq" id="XP_004340977.1">
    <property type="nucleotide sequence ID" value="XM_004340929.1"/>
</dbReference>
<dbReference type="Proteomes" id="UP000011083">
    <property type="component" value="Unassembled WGS sequence"/>
</dbReference>
<name>L8H2D1_ACACF</name>
<organism evidence="2 3">
    <name type="scientific">Acanthamoeba castellanii (strain ATCC 30010 / Neff)</name>
    <dbReference type="NCBI Taxonomy" id="1257118"/>
    <lineage>
        <taxon>Eukaryota</taxon>
        <taxon>Amoebozoa</taxon>
        <taxon>Discosea</taxon>
        <taxon>Longamoebia</taxon>
        <taxon>Centramoebida</taxon>
        <taxon>Acanthamoebidae</taxon>
        <taxon>Acanthamoeba</taxon>
    </lineage>
</organism>
<feature type="compositionally biased region" description="Acidic residues" evidence="1">
    <location>
        <begin position="288"/>
        <end position="300"/>
    </location>
</feature>
<evidence type="ECO:0000313" key="2">
    <source>
        <dbReference type="EMBL" id="ELR18913.1"/>
    </source>
</evidence>
<protein>
    <submittedName>
        <fullName evidence="2">Uncharacterized protein</fullName>
    </submittedName>
</protein>
<dbReference type="EMBL" id="KB007939">
    <property type="protein sequence ID" value="ELR18913.1"/>
    <property type="molecule type" value="Genomic_DNA"/>
</dbReference>
<feature type="compositionally biased region" description="Low complexity" evidence="1">
    <location>
        <begin position="344"/>
        <end position="357"/>
    </location>
</feature>
<feature type="region of interest" description="Disordered" evidence="1">
    <location>
        <begin position="643"/>
        <end position="668"/>
    </location>
</feature>
<dbReference type="VEuPathDB" id="AmoebaDB:ACA1_232490"/>
<reference evidence="2 3" key="1">
    <citation type="journal article" date="2013" name="Genome Biol.">
        <title>Genome of Acanthamoeba castellanii highlights extensive lateral gene transfer and early evolution of tyrosine kinase signaling.</title>
        <authorList>
            <person name="Clarke M."/>
            <person name="Lohan A.J."/>
            <person name="Liu B."/>
            <person name="Lagkouvardos I."/>
            <person name="Roy S."/>
            <person name="Zafar N."/>
            <person name="Bertelli C."/>
            <person name="Schilde C."/>
            <person name="Kianianmomeni A."/>
            <person name="Burglin T.R."/>
            <person name="Frech C."/>
            <person name="Turcotte B."/>
            <person name="Kopec K.O."/>
            <person name="Synnott J.M."/>
            <person name="Choo C."/>
            <person name="Paponov I."/>
            <person name="Finkler A."/>
            <person name="Soon Heng Tan C."/>
            <person name="Hutchins A.P."/>
            <person name="Weinmeier T."/>
            <person name="Rattei T."/>
            <person name="Chu J.S."/>
            <person name="Gimenez G."/>
            <person name="Irimia M."/>
            <person name="Rigden D.J."/>
            <person name="Fitzpatrick D.A."/>
            <person name="Lorenzo-Morales J."/>
            <person name="Bateman A."/>
            <person name="Chiu C.H."/>
            <person name="Tang P."/>
            <person name="Hegemann P."/>
            <person name="Fromm H."/>
            <person name="Raoult D."/>
            <person name="Greub G."/>
            <person name="Miranda-Saavedra D."/>
            <person name="Chen N."/>
            <person name="Nash P."/>
            <person name="Ginger M.L."/>
            <person name="Horn M."/>
            <person name="Schaap P."/>
            <person name="Caler L."/>
            <person name="Loftus B."/>
        </authorList>
    </citation>
    <scope>NUCLEOTIDE SEQUENCE [LARGE SCALE GENOMIC DNA]</scope>
    <source>
        <strain evidence="2 3">Neff</strain>
    </source>
</reference>
<keyword evidence="3" id="KW-1185">Reference proteome</keyword>
<proteinExistence type="predicted"/>
<sequence length="686" mass="74790">MEEWMQAQQHNYQGRNRSYSMSHADNISSFYHQLQQQQQKPQPQQQAAFPQPLPHHQPAAMMTDSFLQEGSPLSMSSSCGSDDVAYSSDYAPQLQSMGTTTHQQNGFEQHPPAHLQRRASLSSTPVSGGVGASLGILGGFVGEGLRAEYASRRPGGRRKSICLSPSQQQDEQMNVADHYQAQPYTSVPDSEAAESAMDTMAALRRNSLPAANARRNSLSCPLVHNYTPLTAVPTLGRALAEGNLGQRKSIQSFLSMLAQSSNDRSDKRRKRKSSRKDRGKRYKRSDYDESSDDEDDDSSEEGNNNHATAGNGQNPFASPGEHEPSGTAFSGFDYSSGALAAEGSVSSDSSSDTIPSSAGDQSTPSPFEPITPMGSAELFPPYSAGADAASSSTHGGMGTTRPRSRSSPPSYVDSAQVPLTHQQQLQRQYHIAQTNKRLQELRQQHLERLQLQMEMERQQAQQQRHSYEYASTTQRYAAQPFQAQQSGYPPQAHVLGLEMSHQARMTGPQLVHHQPSTSASLPSVLPSHDLGPYHQYGPEIMHHHQQQPDPLAQELMDPQARADFDFYNEFSDFNMCEPASMESLCRTVPEDGLVVAHQAPGTSIPIGSDQLSTDDGPVSEILVDEFSVVPSSAFAHESWLGAGGASEAAPDANSYPSGLAERKDQQTDDSFSEFFNLDDAGMGASH</sequence>
<feature type="compositionally biased region" description="Basic residues" evidence="1">
    <location>
        <begin position="267"/>
        <end position="283"/>
    </location>
</feature>
<dbReference type="GeneID" id="14919884"/>
<accession>L8H2D1</accession>
<dbReference type="KEGG" id="acan:ACA1_232490"/>
<dbReference type="AlphaFoldDB" id="L8H2D1"/>
<gene>
    <name evidence="2" type="ORF">ACA1_232490</name>
</gene>
<evidence type="ECO:0000313" key="3">
    <source>
        <dbReference type="Proteomes" id="UP000011083"/>
    </source>
</evidence>
<feature type="compositionally biased region" description="Polar residues" evidence="1">
    <location>
        <begin position="302"/>
        <end position="316"/>
    </location>
</feature>